<dbReference type="Proteomes" id="UP000320231">
    <property type="component" value="Chromosome"/>
</dbReference>
<dbReference type="SUPFAM" id="SSF53448">
    <property type="entry name" value="Nucleotide-diphospho-sugar transferases"/>
    <property type="match status" value="1"/>
</dbReference>
<dbReference type="AlphaFoldDB" id="A0A455U7Y1"/>
<sequence>MLNVMFCAKSYNLPQLTVAMSSFLHHNPNCRVHLFCDDLVDPKAVERLVEKLNIDASIRVMRHKHIELAALDYMICETELERVLFMGEDTLTQGSVADLGDIELGADSAMALVSSIWPFWNNDVRALIYREANFHLDEMREKVSTNYFSTSMFMLSLDGMRKRDKSSFCIWAAVMSDRGYDDVINHVIGPNSLMYMPTWMTAAVEVEIQDHLGIEKIVKYASAVKGLESGSVSKLVKTLGRGGEHGSRVPSNPDASVSRGCRARQRFAA</sequence>
<reference evidence="2 3" key="1">
    <citation type="journal article" date="2019" name="Microbiol. Resour. Announc.">
        <title>Complete Genome Sequence of Halomonas sulfidaeris Strain Esulfide1 Isolated from a Metal Sulfide Rock at a Depth of 2,200 Meters, Obtained Using Nanopore Sequencing.</title>
        <authorList>
            <person name="Saito M."/>
            <person name="Nishigata A."/>
            <person name="Galipon J."/>
            <person name="Arakawa K."/>
        </authorList>
    </citation>
    <scope>NUCLEOTIDE SEQUENCE [LARGE SCALE GENOMIC DNA]</scope>
    <source>
        <strain evidence="2 3">ATCC BAA-803</strain>
    </source>
</reference>
<dbReference type="InterPro" id="IPR029044">
    <property type="entry name" value="Nucleotide-diphossugar_trans"/>
</dbReference>
<dbReference type="KEGG" id="hsr:HSBAA_29430"/>
<organism evidence="2 3">
    <name type="scientific">Vreelandella sulfidaeris</name>
    <dbReference type="NCBI Taxonomy" id="115553"/>
    <lineage>
        <taxon>Bacteria</taxon>
        <taxon>Pseudomonadati</taxon>
        <taxon>Pseudomonadota</taxon>
        <taxon>Gammaproteobacteria</taxon>
        <taxon>Oceanospirillales</taxon>
        <taxon>Halomonadaceae</taxon>
        <taxon>Vreelandella</taxon>
    </lineage>
</organism>
<accession>A0A455U7Y1</accession>
<evidence type="ECO:0000313" key="3">
    <source>
        <dbReference type="Proteomes" id="UP000320231"/>
    </source>
</evidence>
<gene>
    <name evidence="2" type="ORF">HSBAA_29430</name>
</gene>
<dbReference type="EMBL" id="AP019514">
    <property type="protein sequence ID" value="BBI61637.1"/>
    <property type="molecule type" value="Genomic_DNA"/>
</dbReference>
<dbReference type="Gene3D" id="3.90.550.10">
    <property type="entry name" value="Spore Coat Polysaccharide Biosynthesis Protein SpsA, Chain A"/>
    <property type="match status" value="1"/>
</dbReference>
<proteinExistence type="predicted"/>
<name>A0A455U7Y1_9GAMM</name>
<evidence type="ECO:0000256" key="1">
    <source>
        <dbReference type="SAM" id="MobiDB-lite"/>
    </source>
</evidence>
<feature type="region of interest" description="Disordered" evidence="1">
    <location>
        <begin position="239"/>
        <end position="261"/>
    </location>
</feature>
<evidence type="ECO:0000313" key="2">
    <source>
        <dbReference type="EMBL" id="BBI61637.1"/>
    </source>
</evidence>
<protein>
    <submittedName>
        <fullName evidence="2">Uncharacterized protein</fullName>
    </submittedName>
</protein>